<proteinExistence type="predicted"/>
<feature type="transmembrane region" description="Helical" evidence="1">
    <location>
        <begin position="45"/>
        <end position="70"/>
    </location>
</feature>
<reference evidence="4" key="1">
    <citation type="submission" date="2016-10" db="EMBL/GenBank/DDBJ databases">
        <authorList>
            <person name="Varghese N."/>
            <person name="Submissions S."/>
        </authorList>
    </citation>
    <scope>NUCLEOTIDE SEQUENCE [LARGE SCALE GENOMIC DNA]</scope>
    <source>
        <strain evidence="4">DSM 22900</strain>
    </source>
</reference>
<sequence>MTYTYKISLANHIKNGWPILIYAICFYGLTYYLRYRFGLHDIRLYNLVCFFAFLIFFIPQLLIHLTYYWLNEGRAFYCNLLEKSITINVKGKKYNFSFDDIKLIERNKSFALSGITYQWMPWDNYNYSVIRLKSGQEFVVTSLLVPNMDLPLEESKIKLRKRFYAYPFETKEVLDI</sequence>
<gene>
    <name evidence="3" type="ORF">SAMN05421747_1397</name>
</gene>
<evidence type="ECO:0000313" key="3">
    <source>
        <dbReference type="EMBL" id="SFC85483.1"/>
    </source>
</evidence>
<organism evidence="3 4">
    <name type="scientific">Parapedobacter composti</name>
    <dbReference type="NCBI Taxonomy" id="623281"/>
    <lineage>
        <taxon>Bacteria</taxon>
        <taxon>Pseudomonadati</taxon>
        <taxon>Bacteroidota</taxon>
        <taxon>Sphingobacteriia</taxon>
        <taxon>Sphingobacteriales</taxon>
        <taxon>Sphingobacteriaceae</taxon>
        <taxon>Parapedobacter</taxon>
    </lineage>
</organism>
<dbReference type="Proteomes" id="UP000199577">
    <property type="component" value="Unassembled WGS sequence"/>
</dbReference>
<feature type="transmembrane region" description="Helical" evidence="1">
    <location>
        <begin position="16"/>
        <end position="33"/>
    </location>
</feature>
<dbReference type="AlphaFoldDB" id="A0A1I1MSA4"/>
<evidence type="ECO:0000259" key="2">
    <source>
        <dbReference type="Pfam" id="PF26566"/>
    </source>
</evidence>
<keyword evidence="1" id="KW-0472">Membrane</keyword>
<dbReference type="InterPro" id="IPR058916">
    <property type="entry name" value="PH_40"/>
</dbReference>
<dbReference type="Pfam" id="PF26566">
    <property type="entry name" value="PH_40"/>
    <property type="match status" value="1"/>
</dbReference>
<evidence type="ECO:0000313" key="4">
    <source>
        <dbReference type="Proteomes" id="UP000199577"/>
    </source>
</evidence>
<accession>A0A1I1MSA4</accession>
<name>A0A1I1MSA4_9SPHI</name>
<protein>
    <recommendedName>
        <fullName evidence="2">PH domain-containing protein</fullName>
    </recommendedName>
</protein>
<dbReference type="EMBL" id="FOLL01000039">
    <property type="protein sequence ID" value="SFC85483.1"/>
    <property type="molecule type" value="Genomic_DNA"/>
</dbReference>
<keyword evidence="4" id="KW-1185">Reference proteome</keyword>
<dbReference type="OrthoDB" id="982021at2"/>
<keyword evidence="1" id="KW-1133">Transmembrane helix</keyword>
<keyword evidence="1" id="KW-0812">Transmembrane</keyword>
<evidence type="ECO:0000256" key="1">
    <source>
        <dbReference type="SAM" id="Phobius"/>
    </source>
</evidence>
<dbReference type="RefSeq" id="WP_090975250.1">
    <property type="nucleotide sequence ID" value="NZ_FOLL01000039.1"/>
</dbReference>
<feature type="domain" description="PH" evidence="2">
    <location>
        <begin position="4"/>
        <end position="149"/>
    </location>
</feature>